<keyword evidence="3" id="KW-1185">Reference proteome</keyword>
<dbReference type="InterPro" id="IPR002716">
    <property type="entry name" value="PIN_dom"/>
</dbReference>
<gene>
    <name evidence="2" type="ORF">TCON_1671</name>
</gene>
<dbReference type="SUPFAM" id="SSF88723">
    <property type="entry name" value="PIN domain-like"/>
    <property type="match status" value="1"/>
</dbReference>
<dbReference type="Gene3D" id="3.40.50.1010">
    <property type="entry name" value="5'-nuclease"/>
    <property type="match status" value="1"/>
</dbReference>
<dbReference type="InterPro" id="IPR029060">
    <property type="entry name" value="PIN-like_dom_sf"/>
</dbReference>
<proteinExistence type="predicted"/>
<comment type="caution">
    <text evidence="2">The sequence shown here is derived from an EMBL/GenBank/DDBJ whole genome shotgun (WGS) entry which is preliminary data.</text>
</comment>
<reference evidence="2 3" key="1">
    <citation type="submission" date="2019-01" db="EMBL/GenBank/DDBJ databases">
        <title>Genomes sequencing and comparative genomics of infectious freshwater microsporidia, Cucumispora dikerogammari and Thelohania contejeani.</title>
        <authorList>
            <person name="Cormier A."/>
            <person name="Giraud I."/>
            <person name="Wattier R."/>
            <person name="Teixeira M."/>
            <person name="Grandjean F."/>
            <person name="Rigaud T."/>
            <person name="Cordaux R."/>
        </authorList>
    </citation>
    <scope>NUCLEOTIDE SEQUENCE [LARGE SCALE GENOMIC DNA]</scope>
    <source>
        <strain evidence="2">T1</strain>
        <tissue evidence="2">Spores</tissue>
    </source>
</reference>
<sequence>MSIINIIPDTNVLIKNLNLLKACLNHKSNVLIRICINKVILNELDSHKTSIQGARDAVRFVMKHIAGTRVVVEGYENPNFMELEYAGSRCLTGKDVKDLQTGTNDDQILGYAIHQENPILLTNDKLLALKAKLYHLKYLLIEDIKEDEIIDKIYTIMNNKYLQTITNESTKIDKYIRQVLDVIIPIVEYLLRDKLGDVYKYYIPDNREEISLDNILLIVVKHFHIFDDYIPRLSLKFIKDILKRIKENKISKNDLETLLVIFRRGDVELV</sequence>
<evidence type="ECO:0000313" key="3">
    <source>
        <dbReference type="Proteomes" id="UP001516464"/>
    </source>
</evidence>
<dbReference type="SMART" id="SM00670">
    <property type="entry name" value="PINc"/>
    <property type="match status" value="1"/>
</dbReference>
<feature type="domain" description="PIN" evidence="1">
    <location>
        <begin position="4"/>
        <end position="129"/>
    </location>
</feature>
<name>A0ABQ7HYA0_9MICR</name>
<dbReference type="Pfam" id="PF13638">
    <property type="entry name" value="PIN_4"/>
    <property type="match status" value="1"/>
</dbReference>
<organism evidence="2 3">
    <name type="scientific">Astathelohania contejeani</name>
    <dbReference type="NCBI Taxonomy" id="164912"/>
    <lineage>
        <taxon>Eukaryota</taxon>
        <taxon>Fungi</taxon>
        <taxon>Fungi incertae sedis</taxon>
        <taxon>Microsporidia</taxon>
        <taxon>Astathelohaniidae</taxon>
        <taxon>Astathelohania</taxon>
    </lineage>
</organism>
<dbReference type="Proteomes" id="UP001516464">
    <property type="component" value="Unassembled WGS sequence"/>
</dbReference>
<accession>A0ABQ7HYA0</accession>
<dbReference type="EMBL" id="SBIQ01000127">
    <property type="protein sequence ID" value="KAF7683123.1"/>
    <property type="molecule type" value="Genomic_DNA"/>
</dbReference>
<evidence type="ECO:0000259" key="1">
    <source>
        <dbReference type="SMART" id="SM00670"/>
    </source>
</evidence>
<protein>
    <recommendedName>
        <fullName evidence="1">PIN domain-containing protein</fullName>
    </recommendedName>
</protein>
<evidence type="ECO:0000313" key="2">
    <source>
        <dbReference type="EMBL" id="KAF7683123.1"/>
    </source>
</evidence>